<sequence>MYFTKSEGLSLSLLQQIKEGKKGFTKSEEKIAGYILNNVEEIPTLTTKELSLRCKVSEASIVRFCRTIGLKGYKTFKMSLVRELSGNDYINEVSRIHKDDLPLQLFMKVTNASRKALDMAESSLDRKVFERVIEKCVGANRIFFFGVGGSAVSAMDATYKFSKLGYPSLVSYDFHMAINLITSMEKKDLFVGISTSGKTKEVVELARLAKKRGICVVAITKLEKTPLYKTADFPLCIPDVEQDYRIGSVASRTSQLNIVDALYINVFNRLSDDILQKFHETREAVINLRR</sequence>
<dbReference type="InterPro" id="IPR035472">
    <property type="entry name" value="RpiR-like_SIS"/>
</dbReference>
<keyword evidence="1" id="KW-0805">Transcription regulation</keyword>
<keyword evidence="7" id="KW-1185">Reference proteome</keyword>
<dbReference type="Proteomes" id="UP000036202">
    <property type="component" value="Chromosome"/>
</dbReference>
<dbReference type="Gene3D" id="1.10.10.10">
    <property type="entry name" value="Winged helix-like DNA-binding domain superfamily/Winged helix DNA-binding domain"/>
    <property type="match status" value="1"/>
</dbReference>
<dbReference type="InterPro" id="IPR009057">
    <property type="entry name" value="Homeodomain-like_sf"/>
</dbReference>
<keyword evidence="2" id="KW-0238">DNA-binding</keyword>
<reference evidence="7" key="2">
    <citation type="submission" date="2015-06" db="EMBL/GenBank/DDBJ databases">
        <title>Genome Sequence of Bacillus endophyticus and Analysis of its Companion Mechanism in the Ketogulonigenium vulgare-Bacillus strain Consortium.</title>
        <authorList>
            <person name="Jia N."/>
            <person name="Du J."/>
            <person name="Ding M.-Z."/>
            <person name="Gao F."/>
            <person name="Yuan Y.-J."/>
        </authorList>
    </citation>
    <scope>NUCLEOTIDE SEQUENCE [LARGE SCALE GENOMIC DNA]</scope>
    <source>
        <strain evidence="7">Hbe603</strain>
    </source>
</reference>
<dbReference type="OrthoDB" id="370421at2"/>
<protein>
    <submittedName>
        <fullName evidence="6">RpiR family transcriptional regulator</fullName>
    </submittedName>
</protein>
<evidence type="ECO:0000256" key="3">
    <source>
        <dbReference type="ARBA" id="ARBA00023163"/>
    </source>
</evidence>
<dbReference type="GO" id="GO:0003677">
    <property type="term" value="F:DNA binding"/>
    <property type="evidence" value="ECO:0007669"/>
    <property type="project" value="UniProtKB-KW"/>
</dbReference>
<dbReference type="Pfam" id="PF01418">
    <property type="entry name" value="HTH_6"/>
    <property type="match status" value="1"/>
</dbReference>
<dbReference type="InterPro" id="IPR046348">
    <property type="entry name" value="SIS_dom_sf"/>
</dbReference>
<dbReference type="InterPro" id="IPR000281">
    <property type="entry name" value="HTH_RpiR"/>
</dbReference>
<keyword evidence="3" id="KW-0804">Transcription</keyword>
<dbReference type="AlphaFoldDB" id="A0A0H4KDT8"/>
<dbReference type="InterPro" id="IPR036388">
    <property type="entry name" value="WH-like_DNA-bd_sf"/>
</dbReference>
<dbReference type="PROSITE" id="PS51071">
    <property type="entry name" value="HTH_RPIR"/>
    <property type="match status" value="1"/>
</dbReference>
<dbReference type="CDD" id="cd05013">
    <property type="entry name" value="SIS_RpiR"/>
    <property type="match status" value="1"/>
</dbReference>
<dbReference type="PATRIC" id="fig|135735.6.peg.1301"/>
<feature type="domain" description="HTH rpiR-type" evidence="4">
    <location>
        <begin position="11"/>
        <end position="87"/>
    </location>
</feature>
<name>A0A0H4KDT8_9BACI</name>
<evidence type="ECO:0000259" key="4">
    <source>
        <dbReference type="PROSITE" id="PS51071"/>
    </source>
</evidence>
<dbReference type="SUPFAM" id="SSF53697">
    <property type="entry name" value="SIS domain"/>
    <property type="match status" value="1"/>
</dbReference>
<dbReference type="SUPFAM" id="SSF46689">
    <property type="entry name" value="Homeodomain-like"/>
    <property type="match status" value="1"/>
</dbReference>
<evidence type="ECO:0000259" key="5">
    <source>
        <dbReference type="PROSITE" id="PS51464"/>
    </source>
</evidence>
<evidence type="ECO:0000313" key="7">
    <source>
        <dbReference type="Proteomes" id="UP000036202"/>
    </source>
</evidence>
<proteinExistence type="predicted"/>
<dbReference type="GO" id="GO:1901135">
    <property type="term" value="P:carbohydrate derivative metabolic process"/>
    <property type="evidence" value="ECO:0007669"/>
    <property type="project" value="InterPro"/>
</dbReference>
<gene>
    <name evidence="6" type="ORF">BEH_06480</name>
</gene>
<feature type="domain" description="SIS" evidence="5">
    <location>
        <begin position="132"/>
        <end position="272"/>
    </location>
</feature>
<dbReference type="PANTHER" id="PTHR30514:SF1">
    <property type="entry name" value="HTH-TYPE TRANSCRIPTIONAL REGULATOR HEXR-RELATED"/>
    <property type="match status" value="1"/>
</dbReference>
<dbReference type="GO" id="GO:0097367">
    <property type="term" value="F:carbohydrate derivative binding"/>
    <property type="evidence" value="ECO:0007669"/>
    <property type="project" value="InterPro"/>
</dbReference>
<dbReference type="Gene3D" id="3.40.50.10490">
    <property type="entry name" value="Glucose-6-phosphate isomerase like protein, domain 1"/>
    <property type="match status" value="1"/>
</dbReference>
<dbReference type="EMBL" id="CP011974">
    <property type="protein sequence ID" value="AKO91780.1"/>
    <property type="molecule type" value="Genomic_DNA"/>
</dbReference>
<dbReference type="InterPro" id="IPR047640">
    <property type="entry name" value="RpiR-like"/>
</dbReference>
<accession>A0A0H4KDT8</accession>
<evidence type="ECO:0000256" key="2">
    <source>
        <dbReference type="ARBA" id="ARBA00023125"/>
    </source>
</evidence>
<organism evidence="6 7">
    <name type="scientific">Priestia filamentosa</name>
    <dbReference type="NCBI Taxonomy" id="1402861"/>
    <lineage>
        <taxon>Bacteria</taxon>
        <taxon>Bacillati</taxon>
        <taxon>Bacillota</taxon>
        <taxon>Bacilli</taxon>
        <taxon>Bacillales</taxon>
        <taxon>Bacillaceae</taxon>
        <taxon>Priestia</taxon>
    </lineage>
</organism>
<evidence type="ECO:0000313" key="6">
    <source>
        <dbReference type="EMBL" id="AKO91780.1"/>
    </source>
</evidence>
<dbReference type="InterPro" id="IPR001347">
    <property type="entry name" value="SIS_dom"/>
</dbReference>
<evidence type="ECO:0000256" key="1">
    <source>
        <dbReference type="ARBA" id="ARBA00023015"/>
    </source>
</evidence>
<dbReference type="Pfam" id="PF01380">
    <property type="entry name" value="SIS"/>
    <property type="match status" value="1"/>
</dbReference>
<dbReference type="GO" id="GO:0003700">
    <property type="term" value="F:DNA-binding transcription factor activity"/>
    <property type="evidence" value="ECO:0007669"/>
    <property type="project" value="InterPro"/>
</dbReference>
<dbReference type="PROSITE" id="PS51464">
    <property type="entry name" value="SIS"/>
    <property type="match status" value="1"/>
</dbReference>
<reference evidence="6 7" key="1">
    <citation type="journal article" date="2015" name="PLoS ONE">
        <title>Genome Sequence of Bacillus endophyticus and Analysis of Its Companion Mechanism in the Ketogulonigenium vulgare-Bacillus Strain Consortium.</title>
        <authorList>
            <person name="Jia N."/>
            <person name="Du J."/>
            <person name="Ding M.Z."/>
            <person name="Gao F."/>
            <person name="Yuan Y.J."/>
        </authorList>
    </citation>
    <scope>NUCLEOTIDE SEQUENCE [LARGE SCALE GENOMIC DNA]</scope>
    <source>
        <strain evidence="6 7">Hbe603</strain>
    </source>
</reference>
<dbReference type="KEGG" id="beo:BEH_06480"/>
<dbReference type="PANTHER" id="PTHR30514">
    <property type="entry name" value="GLUCOKINASE"/>
    <property type="match status" value="1"/>
</dbReference>